<evidence type="ECO:0000313" key="2">
    <source>
        <dbReference type="EMBL" id="QZE59932.1"/>
    </source>
</evidence>
<accession>A0AAE7XPF6</accession>
<protein>
    <submittedName>
        <fullName evidence="2">Uncharacterized protein</fullName>
    </submittedName>
</protein>
<name>A0AAE7XPF6_9CAUD</name>
<proteinExistence type="predicted"/>
<keyword evidence="3" id="KW-1185">Reference proteome</keyword>
<sequence length="250" mass="28032">MITAKNVESLLAKINYTRPDPSREELEELVSHGKTRILKTAGIDGFCPLSRKYFEFCLKQVGSFCATSYNAVEIAMCVGIQPIYVAAALHLYGSDWSYRLLKLKRFGHLDRGIHSVWESGGAWFSLGECRSRIVGSQTVSQGQGNLKTAIRLGDMEQIRQIAALYPHRTMSVLGPRIGLLYTDPRREKSKRDLEAKKKALEAEGKKMAEQGSYNDLSPVFNGPITRPDRTRGIDDSSETRSTISGRRFRV</sequence>
<dbReference type="Proteomes" id="UP000827806">
    <property type="component" value="Segment"/>
</dbReference>
<evidence type="ECO:0000256" key="1">
    <source>
        <dbReference type="SAM" id="MobiDB-lite"/>
    </source>
</evidence>
<feature type="region of interest" description="Disordered" evidence="1">
    <location>
        <begin position="201"/>
        <end position="250"/>
    </location>
</feature>
<feature type="compositionally biased region" description="Basic and acidic residues" evidence="1">
    <location>
        <begin position="226"/>
        <end position="238"/>
    </location>
</feature>
<dbReference type="EMBL" id="MZ443788">
    <property type="protein sequence ID" value="QZE59932.1"/>
    <property type="molecule type" value="Genomic_DNA"/>
</dbReference>
<reference evidence="2 3" key="1">
    <citation type="submission" date="2021-06" db="EMBL/GenBank/DDBJ databases">
        <title>Complete genome sequence of Erwinia phage pEa_SNUABM_35.</title>
        <authorList>
            <person name="Kim S.G."/>
            <person name="Park S.C."/>
        </authorList>
    </citation>
    <scope>NUCLEOTIDE SEQUENCE [LARGE SCALE GENOMIC DNA]</scope>
</reference>
<organism evidence="2 3">
    <name type="scientific">Erwinia phage pEa_SNUABM_35</name>
    <dbReference type="NCBI Taxonomy" id="2869557"/>
    <lineage>
        <taxon>Viruses</taxon>
        <taxon>Duplodnaviria</taxon>
        <taxon>Heunggongvirae</taxon>
        <taxon>Uroviricota</taxon>
        <taxon>Caudoviricetes</taxon>
        <taxon>Alexandravirus</taxon>
        <taxon>Alexandravirus SNUABM35</taxon>
    </lineage>
</organism>
<evidence type="ECO:0000313" key="3">
    <source>
        <dbReference type="Proteomes" id="UP000827806"/>
    </source>
</evidence>
<gene>
    <name evidence="2" type="ORF">pEaSNUABM35_00015</name>
</gene>